<comment type="caution">
    <text evidence="1">The sequence shown here is derived from an EMBL/GenBank/DDBJ whole genome shotgun (WGS) entry which is preliminary data.</text>
</comment>
<keyword evidence="2" id="KW-1185">Reference proteome</keyword>
<evidence type="ECO:0000313" key="2">
    <source>
        <dbReference type="Proteomes" id="UP001230649"/>
    </source>
</evidence>
<evidence type="ECO:0000313" key="1">
    <source>
        <dbReference type="EMBL" id="KAJ9103591.1"/>
    </source>
</evidence>
<protein>
    <submittedName>
        <fullName evidence="1">Uncharacterized protein</fullName>
    </submittedName>
</protein>
<organism evidence="1 2">
    <name type="scientific">Naganishia adeliensis</name>
    <dbReference type="NCBI Taxonomy" id="92952"/>
    <lineage>
        <taxon>Eukaryota</taxon>
        <taxon>Fungi</taxon>
        <taxon>Dikarya</taxon>
        <taxon>Basidiomycota</taxon>
        <taxon>Agaricomycotina</taxon>
        <taxon>Tremellomycetes</taxon>
        <taxon>Filobasidiales</taxon>
        <taxon>Filobasidiaceae</taxon>
        <taxon>Naganishia</taxon>
    </lineage>
</organism>
<dbReference type="Proteomes" id="UP001230649">
    <property type="component" value="Unassembled WGS sequence"/>
</dbReference>
<proteinExistence type="predicted"/>
<gene>
    <name evidence="1" type="ORF">QFC20_004747</name>
</gene>
<name>A0ACC2VXR4_9TREE</name>
<accession>A0ACC2VXR4</accession>
<reference evidence="1" key="1">
    <citation type="submission" date="2023-04" db="EMBL/GenBank/DDBJ databases">
        <title>Draft Genome sequencing of Naganishia species isolated from polar environments using Oxford Nanopore Technology.</title>
        <authorList>
            <person name="Leo P."/>
            <person name="Venkateswaran K."/>
        </authorList>
    </citation>
    <scope>NUCLEOTIDE SEQUENCE</scope>
    <source>
        <strain evidence="1">MNA-CCFEE 5262</strain>
    </source>
</reference>
<sequence length="491" mass="50383">MSDSEKIAQFVELTGASTAEAHQFLEGSDLETAIATYFAAQDAGSGSHAATVHDVDEDDDDDIQITHATGPDVSAPAPAASRSGGGYTLSGAPIPVTDDPISRTSSTGASTSSGPRIGRIGGPTTSGPGRNKPSASNARIGTLSSLNASVDDDDSDDHDPRADPRKKAAEFYAGGGKSGLAIQNPDDVPGGEGSGEDLVSQILARARQGMGGPPEPRGKEGSNKPTKSVFSGAGMTLGSDEVPSVAVPDPSAAPPHAAPQPGRPAGGMNELLQQMFGRAGAGPGTVPGMSGSGMGEDEDDEGDDDDEAQIRHLTFWKDGFSVEDGPLMKYDDPANKEILAAIKAGRAPLSILNVKFGQPVELRVAQRQSEPYQPPPKQPAKPFSSAGNRLGSPAPDGITHASSASTAMPGGFSNVPAPATAVPPLGDVKMQVDESKPTTNVQVRLADGTNAQPGSRPYVIQTTFPNKTLDNDSLTIEQAGLKNAVVVQRWT</sequence>
<dbReference type="EMBL" id="JASBWS010000058">
    <property type="protein sequence ID" value="KAJ9103591.1"/>
    <property type="molecule type" value="Genomic_DNA"/>
</dbReference>